<proteinExistence type="predicted"/>
<dbReference type="PANTHER" id="PTHR22911">
    <property type="entry name" value="ACYL-MALONYL CONDENSING ENZYME-RELATED"/>
    <property type="match status" value="1"/>
</dbReference>
<evidence type="ECO:0000256" key="5">
    <source>
        <dbReference type="SAM" id="Phobius"/>
    </source>
</evidence>
<feature type="transmembrane region" description="Helical" evidence="5">
    <location>
        <begin position="134"/>
        <end position="153"/>
    </location>
</feature>
<dbReference type="InterPro" id="IPR000620">
    <property type="entry name" value="EamA_dom"/>
</dbReference>
<evidence type="ECO:0000256" key="3">
    <source>
        <dbReference type="ARBA" id="ARBA00022989"/>
    </source>
</evidence>
<evidence type="ECO:0000313" key="7">
    <source>
        <dbReference type="EMBL" id="PQJ82960.1"/>
    </source>
</evidence>
<dbReference type="AlphaFoldDB" id="A0A2S7WZD4"/>
<dbReference type="GO" id="GO:0016020">
    <property type="term" value="C:membrane"/>
    <property type="evidence" value="ECO:0007669"/>
    <property type="project" value="UniProtKB-SubCell"/>
</dbReference>
<feature type="transmembrane region" description="Helical" evidence="5">
    <location>
        <begin position="85"/>
        <end position="102"/>
    </location>
</feature>
<evidence type="ECO:0000313" key="8">
    <source>
        <dbReference type="Proteomes" id="UP000239068"/>
    </source>
</evidence>
<keyword evidence="4 5" id="KW-0472">Membrane</keyword>
<dbReference type="Proteomes" id="UP000239068">
    <property type="component" value="Unassembled WGS sequence"/>
</dbReference>
<protein>
    <submittedName>
        <fullName evidence="7">EamA family transporter</fullName>
    </submittedName>
</protein>
<feature type="domain" description="EamA" evidence="6">
    <location>
        <begin position="2"/>
        <end position="124"/>
    </location>
</feature>
<evidence type="ECO:0000256" key="1">
    <source>
        <dbReference type="ARBA" id="ARBA00004141"/>
    </source>
</evidence>
<dbReference type="SUPFAM" id="SSF103481">
    <property type="entry name" value="Multidrug resistance efflux transporter EmrE"/>
    <property type="match status" value="2"/>
</dbReference>
<sequence length="274" mass="31141">MIFSVLAFSLMNTVVKYLNVFNVYQIVFFRSIGTLAFTVPLIIKYKIPFLGTHKKLLTLRGLAGVISLTCFFQSLNYLAIGTAVSLRYTSPIFAAIFALIFLKEKIKLMQWFLFIVAFIGVLIIKGFGVEVNSIGLLFIFCSAISLGLIFVIIRKIGDKENPLIIINYFMVMAFVFGGIMSINNWRNPTLNEWVLLLSLGVFGYVGQLYMTKAFQLHETNVIAPLKYLEVIFMIIIGASWFGEIYNLWTLLGIFLILLGLVYNIYLKRQKDKIG</sequence>
<comment type="subcellular location">
    <subcellularLocation>
        <location evidence="1">Membrane</location>
        <topology evidence="1">Multi-pass membrane protein</topology>
    </subcellularLocation>
</comment>
<evidence type="ECO:0000256" key="2">
    <source>
        <dbReference type="ARBA" id="ARBA00022692"/>
    </source>
</evidence>
<feature type="transmembrane region" description="Helical" evidence="5">
    <location>
        <begin position="26"/>
        <end position="45"/>
    </location>
</feature>
<dbReference type="Pfam" id="PF00892">
    <property type="entry name" value="EamA"/>
    <property type="match status" value="2"/>
</dbReference>
<feature type="domain" description="EamA" evidence="6">
    <location>
        <begin position="134"/>
        <end position="262"/>
    </location>
</feature>
<feature type="transmembrane region" description="Helical" evidence="5">
    <location>
        <begin position="247"/>
        <end position="266"/>
    </location>
</feature>
<accession>A0A2S7WZD4</accession>
<evidence type="ECO:0000256" key="4">
    <source>
        <dbReference type="ARBA" id="ARBA00023136"/>
    </source>
</evidence>
<comment type="caution">
    <text evidence="7">The sequence shown here is derived from an EMBL/GenBank/DDBJ whole genome shotgun (WGS) entry which is preliminary data.</text>
</comment>
<dbReference type="InterPro" id="IPR037185">
    <property type="entry name" value="EmrE-like"/>
</dbReference>
<dbReference type="OrthoDB" id="597549at2"/>
<reference evidence="7 8" key="1">
    <citation type="submission" date="2016-12" db="EMBL/GenBank/DDBJ databases">
        <title>Trade-off between light-utilization and light-protection in marine flavobacteria.</title>
        <authorList>
            <person name="Kumagai Y."/>
            <person name="Yoshizawa S."/>
            <person name="Kogure K."/>
            <person name="Iwasaki W."/>
        </authorList>
    </citation>
    <scope>NUCLEOTIDE SEQUENCE [LARGE SCALE GENOMIC DNA]</scope>
    <source>
        <strain evidence="7 8">ATCC 43844</strain>
    </source>
</reference>
<keyword evidence="3 5" id="KW-1133">Transmembrane helix</keyword>
<feature type="transmembrane region" description="Helical" evidence="5">
    <location>
        <begin position="194"/>
        <end position="211"/>
    </location>
</feature>
<keyword evidence="2 5" id="KW-0812">Transmembrane</keyword>
<evidence type="ECO:0000259" key="6">
    <source>
        <dbReference type="Pfam" id="PF00892"/>
    </source>
</evidence>
<dbReference type="EMBL" id="MSCM01000001">
    <property type="protein sequence ID" value="PQJ82960.1"/>
    <property type="molecule type" value="Genomic_DNA"/>
</dbReference>
<feature type="transmembrane region" description="Helical" evidence="5">
    <location>
        <begin position="165"/>
        <end position="182"/>
    </location>
</feature>
<name>A0A2S7WZD4_9FLAO</name>
<gene>
    <name evidence="7" type="ORF">BTO16_03545</name>
</gene>
<dbReference type="PANTHER" id="PTHR22911:SF6">
    <property type="entry name" value="SOLUTE CARRIER FAMILY 35 MEMBER G1"/>
    <property type="match status" value="1"/>
</dbReference>
<organism evidence="7 8">
    <name type="scientific">Polaribacter glomeratus</name>
    <dbReference type="NCBI Taxonomy" id="102"/>
    <lineage>
        <taxon>Bacteria</taxon>
        <taxon>Pseudomonadati</taxon>
        <taxon>Bacteroidota</taxon>
        <taxon>Flavobacteriia</taxon>
        <taxon>Flavobacteriales</taxon>
        <taxon>Flavobacteriaceae</taxon>
    </lineage>
</organism>
<feature type="transmembrane region" description="Helical" evidence="5">
    <location>
        <begin position="109"/>
        <end position="128"/>
    </location>
</feature>
<feature type="transmembrane region" description="Helical" evidence="5">
    <location>
        <begin position="57"/>
        <end position="79"/>
    </location>
</feature>
<keyword evidence="8" id="KW-1185">Reference proteome</keyword>